<organism evidence="1">
    <name type="scientific">marine sediment metagenome</name>
    <dbReference type="NCBI Taxonomy" id="412755"/>
    <lineage>
        <taxon>unclassified sequences</taxon>
        <taxon>metagenomes</taxon>
        <taxon>ecological metagenomes</taxon>
    </lineage>
</organism>
<reference evidence="1" key="1">
    <citation type="journal article" date="2015" name="Nature">
        <title>Complex archaea that bridge the gap between prokaryotes and eukaryotes.</title>
        <authorList>
            <person name="Spang A."/>
            <person name="Saw J.H."/>
            <person name="Jorgensen S.L."/>
            <person name="Zaremba-Niedzwiedzka K."/>
            <person name="Martijn J."/>
            <person name="Lind A.E."/>
            <person name="van Eijk R."/>
            <person name="Schleper C."/>
            <person name="Guy L."/>
            <person name="Ettema T.J."/>
        </authorList>
    </citation>
    <scope>NUCLEOTIDE SEQUENCE</scope>
</reference>
<proteinExistence type="predicted"/>
<protein>
    <submittedName>
        <fullName evidence="1">Uncharacterized protein</fullName>
    </submittedName>
</protein>
<name>A0A0F9A8H7_9ZZZZ</name>
<gene>
    <name evidence="1" type="ORF">LCGC14_2682550</name>
</gene>
<dbReference type="EMBL" id="LAZR01047328">
    <property type="protein sequence ID" value="KKK94470.1"/>
    <property type="molecule type" value="Genomic_DNA"/>
</dbReference>
<accession>A0A0F9A8H7</accession>
<evidence type="ECO:0000313" key="1">
    <source>
        <dbReference type="EMBL" id="KKK94470.1"/>
    </source>
</evidence>
<sequence>MKEDRSFLTSVSDSTARLSMSVLDKMKTDFGGLQFGTREPTRREKEESYQNYLNLTIQDMDTLVQTYGQEAVGAYISHQEKHRRG</sequence>
<comment type="caution">
    <text evidence="1">The sequence shown here is derived from an EMBL/GenBank/DDBJ whole genome shotgun (WGS) entry which is preliminary data.</text>
</comment>
<dbReference type="AlphaFoldDB" id="A0A0F9A8H7"/>